<reference evidence="2" key="1">
    <citation type="submission" date="2013-12" db="EMBL/GenBank/DDBJ databases">
        <authorList>
            <person name="Aslett M."/>
        </authorList>
    </citation>
    <scope>NUCLEOTIDE SEQUENCE [LARGE SCALE GENOMIC DNA]</scope>
    <source>
        <strain evidence="2">Lindley</strain>
    </source>
</reference>
<feature type="region of interest" description="Disordered" evidence="1">
    <location>
        <begin position="30"/>
        <end position="71"/>
    </location>
</feature>
<feature type="compositionally biased region" description="Polar residues" evidence="1">
    <location>
        <begin position="51"/>
        <end position="65"/>
    </location>
</feature>
<evidence type="ECO:0000313" key="2">
    <source>
        <dbReference type="Proteomes" id="UP000050741"/>
    </source>
</evidence>
<dbReference type="WBParaSite" id="GPLIN_001232200">
    <property type="protein sequence ID" value="GPLIN_001232200"/>
    <property type="gene ID" value="GPLIN_001232200"/>
</dbReference>
<dbReference type="AlphaFoldDB" id="A0A183CHG6"/>
<reference evidence="3" key="3">
    <citation type="submission" date="2016-06" db="UniProtKB">
        <authorList>
            <consortium name="WormBaseParasite"/>
        </authorList>
    </citation>
    <scope>IDENTIFICATION</scope>
</reference>
<reference evidence="2" key="2">
    <citation type="submission" date="2014-05" db="EMBL/GenBank/DDBJ databases">
        <title>The genome and life-stage specific transcriptomes of Globodera pallida elucidate key aspects of plant parasitism by a cyst nematode.</title>
        <authorList>
            <person name="Cotton J.A."/>
            <person name="Lilley C.J."/>
            <person name="Jones L.M."/>
            <person name="Kikuchi T."/>
            <person name="Reid A.J."/>
            <person name="Thorpe P."/>
            <person name="Tsai I.J."/>
            <person name="Beasley H."/>
            <person name="Blok V."/>
            <person name="Cock P.J.A."/>
            <person name="Van den Akker S.E."/>
            <person name="Holroyd N."/>
            <person name="Hunt M."/>
            <person name="Mantelin S."/>
            <person name="Naghra H."/>
            <person name="Pain A."/>
            <person name="Palomares-Rius J.E."/>
            <person name="Zarowiecki M."/>
            <person name="Berriman M."/>
            <person name="Jones J.T."/>
            <person name="Urwin P.E."/>
        </authorList>
    </citation>
    <scope>NUCLEOTIDE SEQUENCE [LARGE SCALE GENOMIC DNA]</scope>
    <source>
        <strain evidence="2">Lindley</strain>
    </source>
</reference>
<accession>A0A183CHG6</accession>
<feature type="compositionally biased region" description="Low complexity" evidence="1">
    <location>
        <begin position="32"/>
        <end position="45"/>
    </location>
</feature>
<sequence>MDKLWIGFDFGAFVAFFFLTINQNAHQAKATYDSSGASGSGYQQDSDSDKLSVSTSFRQEANSVRDNGWRSIVKQGPVNRYASATNYANTTKAASPKKAAGGQNKAGKR</sequence>
<feature type="region of interest" description="Disordered" evidence="1">
    <location>
        <begin position="87"/>
        <end position="109"/>
    </location>
</feature>
<keyword evidence="2" id="KW-1185">Reference proteome</keyword>
<organism evidence="2 3">
    <name type="scientific">Globodera pallida</name>
    <name type="common">Potato cyst nematode worm</name>
    <name type="synonym">Heterodera pallida</name>
    <dbReference type="NCBI Taxonomy" id="36090"/>
    <lineage>
        <taxon>Eukaryota</taxon>
        <taxon>Metazoa</taxon>
        <taxon>Ecdysozoa</taxon>
        <taxon>Nematoda</taxon>
        <taxon>Chromadorea</taxon>
        <taxon>Rhabditida</taxon>
        <taxon>Tylenchina</taxon>
        <taxon>Tylenchomorpha</taxon>
        <taxon>Tylenchoidea</taxon>
        <taxon>Heteroderidae</taxon>
        <taxon>Heteroderinae</taxon>
        <taxon>Globodera</taxon>
    </lineage>
</organism>
<name>A0A183CHG6_GLOPA</name>
<evidence type="ECO:0000313" key="3">
    <source>
        <dbReference type="WBParaSite" id="GPLIN_001232200"/>
    </source>
</evidence>
<feature type="compositionally biased region" description="Low complexity" evidence="1">
    <location>
        <begin position="97"/>
        <end position="109"/>
    </location>
</feature>
<dbReference type="Proteomes" id="UP000050741">
    <property type="component" value="Unassembled WGS sequence"/>
</dbReference>
<protein>
    <submittedName>
        <fullName evidence="3">Signal peptide protein</fullName>
    </submittedName>
</protein>
<proteinExistence type="predicted"/>
<evidence type="ECO:0000256" key="1">
    <source>
        <dbReference type="SAM" id="MobiDB-lite"/>
    </source>
</evidence>